<protein>
    <submittedName>
        <fullName evidence="9">FtsX-like permease family protein</fullName>
    </submittedName>
</protein>
<organism evidence="9 10">
    <name type="scientific">Thermosporothrix hazakensis</name>
    <dbReference type="NCBI Taxonomy" id="644383"/>
    <lineage>
        <taxon>Bacteria</taxon>
        <taxon>Bacillati</taxon>
        <taxon>Chloroflexota</taxon>
        <taxon>Ktedonobacteria</taxon>
        <taxon>Ktedonobacterales</taxon>
        <taxon>Thermosporotrichaceae</taxon>
        <taxon>Thermosporothrix</taxon>
    </lineage>
</organism>
<feature type="transmembrane region" description="Helical" evidence="7">
    <location>
        <begin position="532"/>
        <end position="554"/>
    </location>
</feature>
<keyword evidence="2" id="KW-1003">Cell membrane</keyword>
<dbReference type="Proteomes" id="UP000248806">
    <property type="component" value="Unassembled WGS sequence"/>
</dbReference>
<name>A0A326U3V5_THEHA</name>
<keyword evidence="10" id="KW-1185">Reference proteome</keyword>
<dbReference type="GO" id="GO:0022857">
    <property type="term" value="F:transmembrane transporter activity"/>
    <property type="evidence" value="ECO:0007669"/>
    <property type="project" value="TreeGrafter"/>
</dbReference>
<evidence type="ECO:0000256" key="3">
    <source>
        <dbReference type="ARBA" id="ARBA00022692"/>
    </source>
</evidence>
<dbReference type="PANTHER" id="PTHR30572:SF4">
    <property type="entry name" value="ABC TRANSPORTER PERMEASE YTRF"/>
    <property type="match status" value="1"/>
</dbReference>
<dbReference type="InterPro" id="IPR003838">
    <property type="entry name" value="ABC3_permease_C"/>
</dbReference>
<feature type="transmembrane region" description="Helical" evidence="7">
    <location>
        <begin position="480"/>
        <end position="503"/>
    </location>
</feature>
<feature type="transmembrane region" description="Helical" evidence="7">
    <location>
        <begin position="566"/>
        <end position="588"/>
    </location>
</feature>
<dbReference type="PANTHER" id="PTHR30572">
    <property type="entry name" value="MEMBRANE COMPONENT OF TRANSPORTER-RELATED"/>
    <property type="match status" value="1"/>
</dbReference>
<evidence type="ECO:0000256" key="2">
    <source>
        <dbReference type="ARBA" id="ARBA00022475"/>
    </source>
</evidence>
<dbReference type="GO" id="GO:0005886">
    <property type="term" value="C:plasma membrane"/>
    <property type="evidence" value="ECO:0007669"/>
    <property type="project" value="UniProtKB-SubCell"/>
</dbReference>
<dbReference type="Pfam" id="PF02687">
    <property type="entry name" value="FtsX"/>
    <property type="match status" value="1"/>
</dbReference>
<dbReference type="InterPro" id="IPR050250">
    <property type="entry name" value="Macrolide_Exporter_MacB"/>
</dbReference>
<evidence type="ECO:0000313" key="9">
    <source>
        <dbReference type="EMBL" id="PZW26345.1"/>
    </source>
</evidence>
<feature type="transmembrane region" description="Helical" evidence="7">
    <location>
        <begin position="624"/>
        <end position="644"/>
    </location>
</feature>
<dbReference type="OrthoDB" id="135040at2"/>
<reference evidence="9 10" key="1">
    <citation type="submission" date="2018-06" db="EMBL/GenBank/DDBJ databases">
        <title>Genomic Encyclopedia of Archaeal and Bacterial Type Strains, Phase II (KMG-II): from individual species to whole genera.</title>
        <authorList>
            <person name="Goeker M."/>
        </authorList>
    </citation>
    <scope>NUCLEOTIDE SEQUENCE [LARGE SCALE GENOMIC DNA]</scope>
    <source>
        <strain evidence="9 10">ATCC BAA-1881</strain>
    </source>
</reference>
<evidence type="ECO:0000256" key="6">
    <source>
        <dbReference type="ARBA" id="ARBA00038076"/>
    </source>
</evidence>
<gene>
    <name evidence="9" type="ORF">EI42_03925</name>
</gene>
<dbReference type="AlphaFoldDB" id="A0A326U3V5"/>
<comment type="subcellular location">
    <subcellularLocation>
        <location evidence="1">Cell membrane</location>
        <topology evidence="1">Multi-pass membrane protein</topology>
    </subcellularLocation>
</comment>
<evidence type="ECO:0000313" key="10">
    <source>
        <dbReference type="Proteomes" id="UP000248806"/>
    </source>
</evidence>
<evidence type="ECO:0000256" key="4">
    <source>
        <dbReference type="ARBA" id="ARBA00022989"/>
    </source>
</evidence>
<evidence type="ECO:0000256" key="7">
    <source>
        <dbReference type="SAM" id="Phobius"/>
    </source>
</evidence>
<feature type="domain" description="ABC3 transporter permease C-terminal" evidence="8">
    <location>
        <begin position="387"/>
        <end position="509"/>
    </location>
</feature>
<feature type="transmembrane region" description="Helical" evidence="7">
    <location>
        <begin position="388"/>
        <end position="409"/>
    </location>
</feature>
<keyword evidence="4 7" id="KW-1133">Transmembrane helix</keyword>
<feature type="transmembrane region" description="Helical" evidence="7">
    <location>
        <begin position="595"/>
        <end position="618"/>
    </location>
</feature>
<keyword evidence="3 7" id="KW-0812">Transmembrane</keyword>
<evidence type="ECO:0000259" key="8">
    <source>
        <dbReference type="Pfam" id="PF02687"/>
    </source>
</evidence>
<dbReference type="EMBL" id="QKUF01000015">
    <property type="protein sequence ID" value="PZW26345.1"/>
    <property type="molecule type" value="Genomic_DNA"/>
</dbReference>
<feature type="transmembrane region" description="Helical" evidence="7">
    <location>
        <begin position="430"/>
        <end position="460"/>
    </location>
</feature>
<comment type="caution">
    <text evidence="9">The sequence shown here is derived from an EMBL/GenBank/DDBJ whole genome shotgun (WGS) entry which is preliminary data.</text>
</comment>
<dbReference type="RefSeq" id="WP_111324268.1">
    <property type="nucleotide sequence ID" value="NZ_BIFX01000001.1"/>
</dbReference>
<accession>A0A326U3V5</accession>
<proteinExistence type="inferred from homology"/>
<sequence>MSATLMGGKKADPQRIQPLSIVTLAIWRFRHTRFLLLVTTLGLIAAVMVACAVPLFTRTTITAGLRNLLTSSLYTGGQPAGQLQYTFSSWAFTSSYVDEVLRDDIRGGLQQNQLDQFLSSNIETIHYTYGLQLTTKLKPKPAQVMVTSGDFATIAPSHIQLRQGRMPNPHSKELEIIITPDTADIFHLHLNQTLNLTLPYALQPGITEKQKAQLGELQVTAHIVGIFSVPDQDRPFWDGNDFTVIDLGNGQSGAFFLTDNMLLRQIYNQANEKGTQGKAGGEPGIYQIADSAYSFPATIWRLSIDPRKVNADQLDILAERFKAYQSYLSNKYGNMTLNNTTMRILNRPTIKYGGSLFIYSELLRSNETTGILDQYRERISVTTLPVNIIAIQIIALVLFFVSLSVSLLIDHQTEAIAVLRSRGASGDQIFGSLFLQGIFLCLVALLLGLPLALLAAFFLAQQALPETDKNALDVLTTTPFQTFVQALPYALIILLICLVTLFFSLRRSASMDVLAVRHEASRPRRQSLFMRLHLDIVAALIALLGYGIAIYAGSTSAQLDARAQTLLLTPLTLLAPILLILAGVFLFLRFYPKLVALLAGIASRWNSFSPVLALAQMARNPGQSIRMILLLSLATSFAIFTLVFSATQERHAVETASYIAGADIRVSLPFTYSPESAAQLLQRLRQLPGVRSVSTGFNSDGSINGTTGDIPLSLLQLRAVDATTFAQTAYWPDHAQLEQMMNRLVSLREQAKQQDVVPVYVDELLWQQLHLKEGATFEAQINNLTARSNAWCSARLRISRRSPIAQPVS</sequence>
<evidence type="ECO:0000256" key="1">
    <source>
        <dbReference type="ARBA" id="ARBA00004651"/>
    </source>
</evidence>
<feature type="transmembrane region" description="Helical" evidence="7">
    <location>
        <begin position="34"/>
        <end position="56"/>
    </location>
</feature>
<evidence type="ECO:0000256" key="5">
    <source>
        <dbReference type="ARBA" id="ARBA00023136"/>
    </source>
</evidence>
<keyword evidence="5 7" id="KW-0472">Membrane</keyword>
<comment type="similarity">
    <text evidence="6">Belongs to the ABC-4 integral membrane protein family.</text>
</comment>